<name>A0A545SYJ0_9RHOB</name>
<reference evidence="4 5" key="1">
    <citation type="submission" date="2019-06" db="EMBL/GenBank/DDBJ databases">
        <title>A novel species of marine bacteria.</title>
        <authorList>
            <person name="Wang Y."/>
        </authorList>
    </citation>
    <scope>NUCLEOTIDE SEQUENCE [LARGE SCALE GENOMIC DNA]</scope>
    <source>
        <strain evidence="4 5">MA1-10</strain>
    </source>
</reference>
<dbReference type="Gene3D" id="2.70.70.10">
    <property type="entry name" value="Glucose Permease (Domain IIA)"/>
    <property type="match status" value="1"/>
</dbReference>
<keyword evidence="5" id="KW-1185">Reference proteome</keyword>
<protein>
    <submittedName>
        <fullName evidence="4">M23 family metallopeptidase</fullName>
    </submittedName>
</protein>
<comment type="caution">
    <text evidence="4">The sequence shown here is derived from an EMBL/GenBank/DDBJ whole genome shotgun (WGS) entry which is preliminary data.</text>
</comment>
<organism evidence="4 5">
    <name type="scientific">Aliiroseovarius halocynthiae</name>
    <dbReference type="NCBI Taxonomy" id="985055"/>
    <lineage>
        <taxon>Bacteria</taxon>
        <taxon>Pseudomonadati</taxon>
        <taxon>Pseudomonadota</taxon>
        <taxon>Alphaproteobacteria</taxon>
        <taxon>Rhodobacterales</taxon>
        <taxon>Paracoccaceae</taxon>
        <taxon>Aliiroseovarius</taxon>
    </lineage>
</organism>
<dbReference type="InterPro" id="IPR011055">
    <property type="entry name" value="Dup_hybrid_motif"/>
</dbReference>
<dbReference type="Pfam" id="PF01551">
    <property type="entry name" value="Peptidase_M23"/>
    <property type="match status" value="1"/>
</dbReference>
<dbReference type="SUPFAM" id="SSF51261">
    <property type="entry name" value="Duplicated hybrid motif"/>
    <property type="match status" value="1"/>
</dbReference>
<dbReference type="GO" id="GO:0004222">
    <property type="term" value="F:metalloendopeptidase activity"/>
    <property type="evidence" value="ECO:0007669"/>
    <property type="project" value="TreeGrafter"/>
</dbReference>
<evidence type="ECO:0000259" key="3">
    <source>
        <dbReference type="Pfam" id="PF01551"/>
    </source>
</evidence>
<dbReference type="AlphaFoldDB" id="A0A545SYJ0"/>
<accession>A0A545SYJ0</accession>
<evidence type="ECO:0000313" key="4">
    <source>
        <dbReference type="EMBL" id="TQV70036.1"/>
    </source>
</evidence>
<evidence type="ECO:0000313" key="5">
    <source>
        <dbReference type="Proteomes" id="UP000315816"/>
    </source>
</evidence>
<feature type="domain" description="M23ase beta-sheet core" evidence="3">
    <location>
        <begin position="63"/>
        <end position="179"/>
    </location>
</feature>
<feature type="chain" id="PRO_5021751259" evidence="2">
    <location>
        <begin position="20"/>
        <end position="323"/>
    </location>
</feature>
<dbReference type="InterPro" id="IPR016047">
    <property type="entry name" value="M23ase_b-sheet_dom"/>
</dbReference>
<proteinExistence type="predicted"/>
<dbReference type="RefSeq" id="WP_142852017.1">
    <property type="nucleotide sequence ID" value="NZ_ML660019.1"/>
</dbReference>
<dbReference type="OrthoDB" id="5489603at2"/>
<sequence>MRALWAVAFMTCAATPVAARDPLLRFPVDCTLGQDCFIQNYVDVDPSKGVADFTCGALSYDGHTGTDIALISDAAAAMGVNVTPAAPGIVRRLRDGMQDQFFESAFQHPEGQDCGNGVLIDHGGGWESQYCHLRMRSIAVEVGQRVGLQTVLGEIGMSGRTEFPHLHLSLRKDGRTVDPFNATSLTYCGDTEQTTLWDTSIPYRASGFVSAGFSSALPEYAAVKWGQAHNETLSTQAGALVLWAQLFGAQQDDTLRLTITGPQGAFFKHEEILDATQARAMQAAGRKLHAENTVVGDYRGEAALFRGKVEVDRISATTTLKTP</sequence>
<evidence type="ECO:0000256" key="2">
    <source>
        <dbReference type="SAM" id="SignalP"/>
    </source>
</evidence>
<dbReference type="PANTHER" id="PTHR21666:SF289">
    <property type="entry name" value="L-ALA--D-GLU ENDOPEPTIDASE"/>
    <property type="match status" value="1"/>
</dbReference>
<dbReference type="EMBL" id="VICH01000002">
    <property type="protein sequence ID" value="TQV70036.1"/>
    <property type="molecule type" value="Genomic_DNA"/>
</dbReference>
<dbReference type="Proteomes" id="UP000315816">
    <property type="component" value="Unassembled WGS sequence"/>
</dbReference>
<dbReference type="PANTHER" id="PTHR21666">
    <property type="entry name" value="PEPTIDASE-RELATED"/>
    <property type="match status" value="1"/>
</dbReference>
<dbReference type="CDD" id="cd12797">
    <property type="entry name" value="M23_peptidase"/>
    <property type="match status" value="1"/>
</dbReference>
<keyword evidence="1 2" id="KW-0732">Signal</keyword>
<evidence type="ECO:0000256" key="1">
    <source>
        <dbReference type="ARBA" id="ARBA00022729"/>
    </source>
</evidence>
<gene>
    <name evidence="4" type="ORF">FIL88_01300</name>
</gene>
<dbReference type="InterPro" id="IPR050570">
    <property type="entry name" value="Cell_wall_metabolism_enzyme"/>
</dbReference>
<feature type="signal peptide" evidence="2">
    <location>
        <begin position="1"/>
        <end position="19"/>
    </location>
</feature>